<organism evidence="2 3">
    <name type="scientific">Romanomermis culicivorax</name>
    <name type="common">Nematode worm</name>
    <dbReference type="NCBI Taxonomy" id="13658"/>
    <lineage>
        <taxon>Eukaryota</taxon>
        <taxon>Metazoa</taxon>
        <taxon>Ecdysozoa</taxon>
        <taxon>Nematoda</taxon>
        <taxon>Enoplea</taxon>
        <taxon>Dorylaimia</taxon>
        <taxon>Mermithida</taxon>
        <taxon>Mermithoidea</taxon>
        <taxon>Mermithidae</taxon>
        <taxon>Romanomermis</taxon>
    </lineage>
</organism>
<feature type="domain" description="Integrase zinc-binding" evidence="1">
    <location>
        <begin position="24"/>
        <end position="54"/>
    </location>
</feature>
<proteinExistence type="predicted"/>
<dbReference type="AlphaFoldDB" id="A0A915I8Q0"/>
<reference evidence="3" key="1">
    <citation type="submission" date="2022-11" db="UniProtKB">
        <authorList>
            <consortium name="WormBaseParasite"/>
        </authorList>
    </citation>
    <scope>IDENTIFICATION</scope>
</reference>
<evidence type="ECO:0000313" key="2">
    <source>
        <dbReference type="Proteomes" id="UP000887565"/>
    </source>
</evidence>
<evidence type="ECO:0000259" key="1">
    <source>
        <dbReference type="Pfam" id="PF17921"/>
    </source>
</evidence>
<accession>A0A915I8Q0</accession>
<sequence length="73" mass="8434">MTLIALVANAKANARRPARTDETRNMQQGYFWPQTRKFMGEYCQTCQKCQSSKPTRHAIKADLVPVWTSQPFE</sequence>
<dbReference type="Gene3D" id="1.10.340.70">
    <property type="match status" value="1"/>
</dbReference>
<evidence type="ECO:0000313" key="3">
    <source>
        <dbReference type="WBParaSite" id="nRc.2.0.1.t10540-RA"/>
    </source>
</evidence>
<keyword evidence="2" id="KW-1185">Reference proteome</keyword>
<dbReference type="Proteomes" id="UP000887565">
    <property type="component" value="Unplaced"/>
</dbReference>
<dbReference type="WBParaSite" id="nRc.2.0.1.t10540-RA">
    <property type="protein sequence ID" value="nRc.2.0.1.t10540-RA"/>
    <property type="gene ID" value="nRc.2.0.1.g10540"/>
</dbReference>
<dbReference type="Pfam" id="PF17921">
    <property type="entry name" value="Integrase_H2C2"/>
    <property type="match status" value="1"/>
</dbReference>
<protein>
    <submittedName>
        <fullName evidence="3">Integrase zinc-binding domain-containing protein</fullName>
    </submittedName>
</protein>
<dbReference type="InterPro" id="IPR041588">
    <property type="entry name" value="Integrase_H2C2"/>
</dbReference>
<name>A0A915I8Q0_ROMCU</name>